<dbReference type="Proteomes" id="UP001499863">
    <property type="component" value="Unassembled WGS sequence"/>
</dbReference>
<organism evidence="1 2">
    <name type="scientific">Kitasatospora putterlickiae</name>
    <dbReference type="NCBI Taxonomy" id="221725"/>
    <lineage>
        <taxon>Bacteria</taxon>
        <taxon>Bacillati</taxon>
        <taxon>Actinomycetota</taxon>
        <taxon>Actinomycetes</taxon>
        <taxon>Kitasatosporales</taxon>
        <taxon>Streptomycetaceae</taxon>
        <taxon>Kitasatospora</taxon>
    </lineage>
</organism>
<keyword evidence="2" id="KW-1185">Reference proteome</keyword>
<comment type="caution">
    <text evidence="1">The sequence shown here is derived from an EMBL/GenBank/DDBJ whole genome shotgun (WGS) entry which is preliminary data.</text>
</comment>
<sequence length="173" mass="18448">MTVYGRPTLADEFQTIGTRLSAMERTASALGAVLPMTPYRQGLDVATTWRAAATIPTAGIAHPVLRLDCRVAARTGANVWLRLFDVDKARPVTAEWKYTGGALNNGWVRLDWTLPTGSGQPGEWQRLLLQTRTDVEGGGTVDPGVALALPLNQAPGATEAGTWTPVPIPPGYA</sequence>
<dbReference type="EMBL" id="BAAAKJ010000257">
    <property type="protein sequence ID" value="GAA1403277.1"/>
    <property type="molecule type" value="Genomic_DNA"/>
</dbReference>
<proteinExistence type="predicted"/>
<evidence type="ECO:0000313" key="2">
    <source>
        <dbReference type="Proteomes" id="UP001499863"/>
    </source>
</evidence>
<name>A0ABN1YBI6_9ACTN</name>
<gene>
    <name evidence="1" type="ORF">GCM10009639_47860</name>
</gene>
<accession>A0ABN1YBI6</accession>
<reference evidence="1 2" key="1">
    <citation type="journal article" date="2019" name="Int. J. Syst. Evol. Microbiol.">
        <title>The Global Catalogue of Microorganisms (GCM) 10K type strain sequencing project: providing services to taxonomists for standard genome sequencing and annotation.</title>
        <authorList>
            <consortium name="The Broad Institute Genomics Platform"/>
            <consortium name="The Broad Institute Genome Sequencing Center for Infectious Disease"/>
            <person name="Wu L."/>
            <person name="Ma J."/>
        </authorList>
    </citation>
    <scope>NUCLEOTIDE SEQUENCE [LARGE SCALE GENOMIC DNA]</scope>
    <source>
        <strain evidence="1 2">JCM 12393</strain>
    </source>
</reference>
<evidence type="ECO:0000313" key="1">
    <source>
        <dbReference type="EMBL" id="GAA1403277.1"/>
    </source>
</evidence>
<dbReference type="RefSeq" id="WP_344339125.1">
    <property type="nucleotide sequence ID" value="NZ_BAAAKJ010000257.1"/>
</dbReference>
<evidence type="ECO:0008006" key="3">
    <source>
        <dbReference type="Google" id="ProtNLM"/>
    </source>
</evidence>
<protein>
    <recommendedName>
        <fullName evidence="3">DUF3251 domain-containing protein</fullName>
    </recommendedName>
</protein>